<keyword evidence="1" id="KW-1133">Transmembrane helix</keyword>
<accession>A0A382YF14</accession>
<gene>
    <name evidence="2" type="ORF">METZ01_LOCUS434751</name>
</gene>
<proteinExistence type="predicted"/>
<organism evidence="2">
    <name type="scientific">marine metagenome</name>
    <dbReference type="NCBI Taxonomy" id="408172"/>
    <lineage>
        <taxon>unclassified sequences</taxon>
        <taxon>metagenomes</taxon>
        <taxon>ecological metagenomes</taxon>
    </lineage>
</organism>
<keyword evidence="1" id="KW-0472">Membrane</keyword>
<evidence type="ECO:0000256" key="1">
    <source>
        <dbReference type="SAM" id="Phobius"/>
    </source>
</evidence>
<feature type="transmembrane region" description="Helical" evidence="1">
    <location>
        <begin position="33"/>
        <end position="48"/>
    </location>
</feature>
<evidence type="ECO:0000313" key="2">
    <source>
        <dbReference type="EMBL" id="SVD81897.1"/>
    </source>
</evidence>
<protein>
    <submittedName>
        <fullName evidence="2">Uncharacterized protein</fullName>
    </submittedName>
</protein>
<reference evidence="2" key="1">
    <citation type="submission" date="2018-05" db="EMBL/GenBank/DDBJ databases">
        <authorList>
            <person name="Lanie J.A."/>
            <person name="Ng W.-L."/>
            <person name="Kazmierczak K.M."/>
            <person name="Andrzejewski T.M."/>
            <person name="Davidsen T.M."/>
            <person name="Wayne K.J."/>
            <person name="Tettelin H."/>
            <person name="Glass J.I."/>
            <person name="Rusch D."/>
            <person name="Podicherti R."/>
            <person name="Tsui H.-C.T."/>
            <person name="Winkler M.E."/>
        </authorList>
    </citation>
    <scope>NUCLEOTIDE SEQUENCE</scope>
</reference>
<name>A0A382YF14_9ZZZZ</name>
<dbReference type="EMBL" id="UINC01175327">
    <property type="protein sequence ID" value="SVD81897.1"/>
    <property type="molecule type" value="Genomic_DNA"/>
</dbReference>
<sequence length="62" mass="6787">VKPPVHSPRWNIVTIPLRQGPRAPTVYQRTGDWLPWGAVLACAVLIFLRRKKGSASGANPAN</sequence>
<keyword evidence="1" id="KW-0812">Transmembrane</keyword>
<feature type="non-terminal residue" evidence="2">
    <location>
        <position position="1"/>
    </location>
</feature>
<dbReference type="AlphaFoldDB" id="A0A382YF14"/>